<dbReference type="Pfam" id="PF00083">
    <property type="entry name" value="Sugar_tr"/>
    <property type="match status" value="1"/>
</dbReference>
<dbReference type="GO" id="GO:0016020">
    <property type="term" value="C:membrane"/>
    <property type="evidence" value="ECO:0007669"/>
    <property type="project" value="UniProtKB-SubCell"/>
</dbReference>
<dbReference type="GO" id="GO:0005351">
    <property type="term" value="F:carbohydrate:proton symporter activity"/>
    <property type="evidence" value="ECO:0007669"/>
    <property type="project" value="TreeGrafter"/>
</dbReference>
<evidence type="ECO:0000256" key="6">
    <source>
        <dbReference type="SAM" id="Phobius"/>
    </source>
</evidence>
<gene>
    <name evidence="7" type="ORF">EK21DRAFT_46551</name>
</gene>
<evidence type="ECO:0000313" key="7">
    <source>
        <dbReference type="EMBL" id="KAF2023138.1"/>
    </source>
</evidence>
<accession>A0A9P4GUV4</accession>
<dbReference type="PANTHER" id="PTHR48022">
    <property type="entry name" value="PLASTIDIC GLUCOSE TRANSPORTER 4"/>
    <property type="match status" value="1"/>
</dbReference>
<evidence type="ECO:0000256" key="2">
    <source>
        <dbReference type="ARBA" id="ARBA00022692"/>
    </source>
</evidence>
<evidence type="ECO:0000256" key="4">
    <source>
        <dbReference type="ARBA" id="ARBA00023136"/>
    </source>
</evidence>
<dbReference type="EMBL" id="ML978377">
    <property type="protein sequence ID" value="KAF2023138.1"/>
    <property type="molecule type" value="Genomic_DNA"/>
</dbReference>
<feature type="transmembrane region" description="Helical" evidence="6">
    <location>
        <begin position="49"/>
        <end position="68"/>
    </location>
</feature>
<proteinExistence type="predicted"/>
<dbReference type="InterPro" id="IPR050360">
    <property type="entry name" value="MFS_Sugar_Transporters"/>
</dbReference>
<comment type="caution">
    <text evidence="7">The sequence shown here is derived from an EMBL/GenBank/DDBJ whole genome shotgun (WGS) entry which is preliminary data.</text>
</comment>
<evidence type="ECO:0000313" key="8">
    <source>
        <dbReference type="Proteomes" id="UP000799777"/>
    </source>
</evidence>
<dbReference type="InterPro" id="IPR036259">
    <property type="entry name" value="MFS_trans_sf"/>
</dbReference>
<dbReference type="PANTHER" id="PTHR48022:SF64">
    <property type="entry name" value="MAJOR FACILITATOR SUPERFAMILY (MFS) PROFILE DOMAIN-CONTAINING PROTEIN"/>
    <property type="match status" value="1"/>
</dbReference>
<dbReference type="InterPro" id="IPR005828">
    <property type="entry name" value="MFS_sugar_transport-like"/>
</dbReference>
<evidence type="ECO:0000256" key="1">
    <source>
        <dbReference type="ARBA" id="ARBA00004141"/>
    </source>
</evidence>
<name>A0A9P4GUV4_9PLEO</name>
<dbReference type="Gene3D" id="1.20.1250.20">
    <property type="entry name" value="MFS general substrate transporter like domains"/>
    <property type="match status" value="1"/>
</dbReference>
<reference evidence="7" key="1">
    <citation type="journal article" date="2020" name="Stud. Mycol.">
        <title>101 Dothideomycetes genomes: a test case for predicting lifestyles and emergence of pathogens.</title>
        <authorList>
            <person name="Haridas S."/>
            <person name="Albert R."/>
            <person name="Binder M."/>
            <person name="Bloem J."/>
            <person name="Labutti K."/>
            <person name="Salamov A."/>
            <person name="Andreopoulos B."/>
            <person name="Baker S."/>
            <person name="Barry K."/>
            <person name="Bills G."/>
            <person name="Bluhm B."/>
            <person name="Cannon C."/>
            <person name="Castanera R."/>
            <person name="Culley D."/>
            <person name="Daum C."/>
            <person name="Ezra D."/>
            <person name="Gonzalez J."/>
            <person name="Henrissat B."/>
            <person name="Kuo A."/>
            <person name="Liang C."/>
            <person name="Lipzen A."/>
            <person name="Lutzoni F."/>
            <person name="Magnuson J."/>
            <person name="Mondo S."/>
            <person name="Nolan M."/>
            <person name="Ohm R."/>
            <person name="Pangilinan J."/>
            <person name="Park H.-J."/>
            <person name="Ramirez L."/>
            <person name="Alfaro M."/>
            <person name="Sun H."/>
            <person name="Tritt A."/>
            <person name="Yoshinaga Y."/>
            <person name="Zwiers L.-H."/>
            <person name="Turgeon B."/>
            <person name="Goodwin S."/>
            <person name="Spatafora J."/>
            <person name="Crous P."/>
            <person name="Grigoriev I."/>
        </authorList>
    </citation>
    <scope>NUCLEOTIDE SEQUENCE</scope>
    <source>
        <strain evidence="7">CBS 110217</strain>
    </source>
</reference>
<feature type="non-terminal residue" evidence="7">
    <location>
        <position position="107"/>
    </location>
</feature>
<comment type="subcellular location">
    <subcellularLocation>
        <location evidence="1">Membrane</location>
        <topology evidence="1">Multi-pass membrane protein</topology>
    </subcellularLocation>
</comment>
<feature type="region of interest" description="Disordered" evidence="5">
    <location>
        <begin position="88"/>
        <end position="107"/>
    </location>
</feature>
<organism evidence="7 8">
    <name type="scientific">Setomelanomma holmii</name>
    <dbReference type="NCBI Taxonomy" id="210430"/>
    <lineage>
        <taxon>Eukaryota</taxon>
        <taxon>Fungi</taxon>
        <taxon>Dikarya</taxon>
        <taxon>Ascomycota</taxon>
        <taxon>Pezizomycotina</taxon>
        <taxon>Dothideomycetes</taxon>
        <taxon>Pleosporomycetidae</taxon>
        <taxon>Pleosporales</taxon>
        <taxon>Pleosporineae</taxon>
        <taxon>Phaeosphaeriaceae</taxon>
        <taxon>Setomelanomma</taxon>
    </lineage>
</organism>
<dbReference type="AlphaFoldDB" id="A0A9P4GUV4"/>
<feature type="non-terminal residue" evidence="7">
    <location>
        <position position="1"/>
    </location>
</feature>
<sequence>LTVAYYAEICSYNIPAKGVAMQFAATSITSVAKNYVNPIGLKELQWKFYFVYIAILVCECLIIWFCFVETKGPTLEEIALLFDGAGADAGSGEDGAGTEKTVASHVE</sequence>
<evidence type="ECO:0000256" key="5">
    <source>
        <dbReference type="SAM" id="MobiDB-lite"/>
    </source>
</evidence>
<dbReference type="OrthoDB" id="6133115at2759"/>
<dbReference type="Proteomes" id="UP000799777">
    <property type="component" value="Unassembled WGS sequence"/>
</dbReference>
<keyword evidence="8" id="KW-1185">Reference proteome</keyword>
<evidence type="ECO:0000256" key="3">
    <source>
        <dbReference type="ARBA" id="ARBA00022989"/>
    </source>
</evidence>
<keyword evidence="4 6" id="KW-0472">Membrane</keyword>
<keyword evidence="2 6" id="KW-0812">Transmembrane</keyword>
<keyword evidence="3 6" id="KW-1133">Transmembrane helix</keyword>
<protein>
    <submittedName>
        <fullName evidence="7">Uncharacterized protein</fullName>
    </submittedName>
</protein>